<reference evidence="2 3" key="2">
    <citation type="submission" date="2020-04" db="EMBL/GenBank/DDBJ databases">
        <title>Genome sequencing and assembly of multiple isolates from the Colletotrichum gloeosporioides species complex.</title>
        <authorList>
            <person name="Gan P."/>
            <person name="Shirasu K."/>
        </authorList>
    </citation>
    <scope>NUCLEOTIDE SEQUENCE [LARGE SCALE GENOMIC DNA]</scope>
    <source>
        <strain evidence="2 3">Nara gc5</strain>
    </source>
</reference>
<accession>A0A7J6IYX6</accession>
<dbReference type="EMBL" id="ANPB02000005">
    <property type="protein sequence ID" value="KAF4482513.1"/>
    <property type="molecule type" value="Genomic_DNA"/>
</dbReference>
<dbReference type="GeneID" id="43605406"/>
<evidence type="ECO:0000313" key="2">
    <source>
        <dbReference type="EMBL" id="KAF4482513.1"/>
    </source>
</evidence>
<sequence>MKFTLAFVLTLVAAASAASVDVGLVQRQDNCASKGANCGGPGDRGCCSGTTCKISWAIFNAHLLEIWVLA</sequence>
<keyword evidence="1" id="KW-0732">Signal</keyword>
<organism evidence="2 3">
    <name type="scientific">Colletotrichum fructicola (strain Nara gc5)</name>
    <name type="common">Anthracnose fungus</name>
    <name type="synonym">Colletotrichum gloeosporioides (strain Nara gc5)</name>
    <dbReference type="NCBI Taxonomy" id="1213859"/>
    <lineage>
        <taxon>Eukaryota</taxon>
        <taxon>Fungi</taxon>
        <taxon>Dikarya</taxon>
        <taxon>Ascomycota</taxon>
        <taxon>Pezizomycotina</taxon>
        <taxon>Sordariomycetes</taxon>
        <taxon>Hypocreomycetidae</taxon>
        <taxon>Glomerellales</taxon>
        <taxon>Glomerellaceae</taxon>
        <taxon>Colletotrichum</taxon>
        <taxon>Colletotrichum gloeosporioides species complex</taxon>
    </lineage>
</organism>
<proteinExistence type="predicted"/>
<gene>
    <name evidence="2" type="ORF">CGGC5_v010159</name>
</gene>
<dbReference type="OrthoDB" id="4839693at2759"/>
<reference evidence="2 3" key="1">
    <citation type="submission" date="2012-08" db="EMBL/GenBank/DDBJ databases">
        <authorList>
            <person name="Gan P.H.P."/>
            <person name="Ikeda K."/>
            <person name="Irieda H."/>
            <person name="Narusaka M."/>
            <person name="O'Connell R.J."/>
            <person name="Narusaka Y."/>
            <person name="Takano Y."/>
            <person name="Kubo Y."/>
            <person name="Shirasu K."/>
        </authorList>
    </citation>
    <scope>NUCLEOTIDE SEQUENCE [LARGE SCALE GENOMIC DNA]</scope>
    <source>
        <strain evidence="2 3">Nara gc5</strain>
    </source>
</reference>
<evidence type="ECO:0000313" key="3">
    <source>
        <dbReference type="Proteomes" id="UP000011096"/>
    </source>
</evidence>
<dbReference type="InParanoid" id="A0A7J6IYX6"/>
<feature type="signal peptide" evidence="1">
    <location>
        <begin position="1"/>
        <end position="17"/>
    </location>
</feature>
<evidence type="ECO:0000256" key="1">
    <source>
        <dbReference type="SAM" id="SignalP"/>
    </source>
</evidence>
<protein>
    <submittedName>
        <fullName evidence="2">Uncharacterized protein</fullName>
    </submittedName>
</protein>
<dbReference type="Proteomes" id="UP000011096">
    <property type="component" value="Unassembled WGS sequence"/>
</dbReference>
<feature type="chain" id="PRO_5029702491" evidence="1">
    <location>
        <begin position="18"/>
        <end position="70"/>
    </location>
</feature>
<comment type="caution">
    <text evidence="2">The sequence shown here is derived from an EMBL/GenBank/DDBJ whole genome shotgun (WGS) entry which is preliminary data.</text>
</comment>
<name>A0A7J6IYX6_COLFN</name>
<dbReference type="RefSeq" id="XP_066008442.1">
    <property type="nucleotide sequence ID" value="XM_066152276.1"/>
</dbReference>
<keyword evidence="3" id="KW-1185">Reference proteome</keyword>
<dbReference type="AlphaFoldDB" id="A0A7J6IYX6"/>